<feature type="compositionally biased region" description="Acidic residues" evidence="1">
    <location>
        <begin position="537"/>
        <end position="546"/>
    </location>
</feature>
<dbReference type="Proteomes" id="UP001295684">
    <property type="component" value="Unassembled WGS sequence"/>
</dbReference>
<sequence>METQEPLESTPLSYKRITVSSKLPGSGCRYTINKPGMHPKHSFDNQKQREIMEDKIINGSKSFKQRSEVLLSHAINKSKCISAEILDSLDFVRKSPRRRKSPKVSPLKENLLDSSKPFLFTTKKGKKFPKLMNSEFRSRNTENVGLSMNTSKLTDNYSSITKVRNPSQMIKSFKKEATSFVNNAPPKWSQVSPGSTASYKSKKRVFEDNCSKISIFLKTLEMLSLHWRIIHKNSYRYRLKKMPGLKKLMNAIPNRLEESYYYDTKTVILSCKNPVVAITPSEEFPLSVDFIFQASKLQISLMNIQNFLCKIDDACRKYEKATKGFFKKFWNKIKDDNPIEDPDLQISLYEKLCDFDQNLRSLELAYVHNLKKVLVMQKERQRKQMKTINEEEKHILVKTTHQMPQSPQNNDRSLKNSASLASGNNIGSQTLTDAAVSTVIRKQTESGASDAEAELYNQVLRTDRAFRHQTTGSVKNKIANLMSRQKKLSQARLRSMNITEGESRLKSSCSGADNIGYIDSLKDERFNKKFQLKVEEDKFEDSDNSEDNQGSNNIEDSIRHLRDIRSRDFSSSITRSQNNLGSKNHSGSGFMFAGIPSNAVIQEALRNTYNNSKLSRKNYSKRTRVSVLDSSLSSLMKNSAAGDYQLLENQNKDPNLREKCRSSKDFKAEYYHSNTNPQFQFNKYKDINYNFQRKNITRKINLPEFNSPSAINSPSQTPNSNSRDINITPVVQTTSPSYSVHKNMLDSRHSVYKDCTSNSTSNQKPPRSEKEAVHHNLSRELQIIRRMRENSPGFTPSPNSRSDFVN</sequence>
<organism evidence="2 3">
    <name type="scientific">Euplotes crassus</name>
    <dbReference type="NCBI Taxonomy" id="5936"/>
    <lineage>
        <taxon>Eukaryota</taxon>
        <taxon>Sar</taxon>
        <taxon>Alveolata</taxon>
        <taxon>Ciliophora</taxon>
        <taxon>Intramacronucleata</taxon>
        <taxon>Spirotrichea</taxon>
        <taxon>Hypotrichia</taxon>
        <taxon>Euplotida</taxon>
        <taxon>Euplotidae</taxon>
        <taxon>Moneuplotes</taxon>
    </lineage>
</organism>
<reference evidence="2" key="1">
    <citation type="submission" date="2023-07" db="EMBL/GenBank/DDBJ databases">
        <authorList>
            <consortium name="AG Swart"/>
            <person name="Singh M."/>
            <person name="Singh A."/>
            <person name="Seah K."/>
            <person name="Emmerich C."/>
        </authorList>
    </citation>
    <scope>NUCLEOTIDE SEQUENCE</scope>
    <source>
        <strain evidence="2">DP1</strain>
    </source>
</reference>
<feature type="compositionally biased region" description="Polar residues" evidence="1">
    <location>
        <begin position="755"/>
        <end position="765"/>
    </location>
</feature>
<name>A0AAD2D974_EUPCR</name>
<feature type="region of interest" description="Disordered" evidence="1">
    <location>
        <begin position="752"/>
        <end position="775"/>
    </location>
</feature>
<protein>
    <submittedName>
        <fullName evidence="2">Uncharacterized protein</fullName>
    </submittedName>
</protein>
<proteinExistence type="predicted"/>
<comment type="caution">
    <text evidence="2">The sequence shown here is derived from an EMBL/GenBank/DDBJ whole genome shotgun (WGS) entry which is preliminary data.</text>
</comment>
<accession>A0AAD2D974</accession>
<feature type="region of interest" description="Disordered" evidence="1">
    <location>
        <begin position="537"/>
        <end position="559"/>
    </location>
</feature>
<feature type="region of interest" description="Disordered" evidence="1">
    <location>
        <begin position="787"/>
        <end position="806"/>
    </location>
</feature>
<dbReference type="EMBL" id="CAMPGE010026614">
    <property type="protein sequence ID" value="CAI2384291.1"/>
    <property type="molecule type" value="Genomic_DNA"/>
</dbReference>
<feature type="region of interest" description="Disordered" evidence="1">
    <location>
        <begin position="400"/>
        <end position="426"/>
    </location>
</feature>
<evidence type="ECO:0000313" key="3">
    <source>
        <dbReference type="Proteomes" id="UP001295684"/>
    </source>
</evidence>
<dbReference type="AlphaFoldDB" id="A0AAD2D974"/>
<gene>
    <name evidence="2" type="ORF">ECRASSUSDP1_LOCUS25816</name>
</gene>
<evidence type="ECO:0000256" key="1">
    <source>
        <dbReference type="SAM" id="MobiDB-lite"/>
    </source>
</evidence>
<evidence type="ECO:0000313" key="2">
    <source>
        <dbReference type="EMBL" id="CAI2384291.1"/>
    </source>
</evidence>
<keyword evidence="3" id="KW-1185">Reference proteome</keyword>
<feature type="region of interest" description="Disordered" evidence="1">
    <location>
        <begin position="705"/>
        <end position="725"/>
    </location>
</feature>
<feature type="compositionally biased region" description="Polar residues" evidence="1">
    <location>
        <begin position="792"/>
        <end position="806"/>
    </location>
</feature>
<feature type="compositionally biased region" description="Basic and acidic residues" evidence="1">
    <location>
        <begin position="766"/>
        <end position="775"/>
    </location>
</feature>